<name>A0AAE0L614_9CHLO</name>
<evidence type="ECO:0000259" key="1">
    <source>
        <dbReference type="PROSITE" id="PS50086"/>
    </source>
</evidence>
<dbReference type="SUPFAM" id="SSF47923">
    <property type="entry name" value="Ypt/Rab-GAP domain of gyp1p"/>
    <property type="match status" value="1"/>
</dbReference>
<dbReference type="AlphaFoldDB" id="A0AAE0L614"/>
<accession>A0AAE0L614</accession>
<evidence type="ECO:0000313" key="2">
    <source>
        <dbReference type="EMBL" id="KAK3273079.1"/>
    </source>
</evidence>
<reference evidence="2 3" key="1">
    <citation type="journal article" date="2015" name="Genome Biol. Evol.">
        <title>Comparative Genomics of a Bacterivorous Green Alga Reveals Evolutionary Causalities and Consequences of Phago-Mixotrophic Mode of Nutrition.</title>
        <authorList>
            <person name="Burns J.A."/>
            <person name="Paasch A."/>
            <person name="Narechania A."/>
            <person name="Kim E."/>
        </authorList>
    </citation>
    <scope>NUCLEOTIDE SEQUENCE [LARGE SCALE GENOMIC DNA]</scope>
    <source>
        <strain evidence="2 3">PLY_AMNH</strain>
    </source>
</reference>
<evidence type="ECO:0000313" key="3">
    <source>
        <dbReference type="Proteomes" id="UP001190700"/>
    </source>
</evidence>
<dbReference type="Gene3D" id="1.10.472.80">
    <property type="entry name" value="Ypt/Rab-GAP domain of gyp1p, domain 3"/>
    <property type="match status" value="1"/>
</dbReference>
<feature type="domain" description="Rab-GAP TBC" evidence="1">
    <location>
        <begin position="1"/>
        <end position="103"/>
    </location>
</feature>
<keyword evidence="3" id="KW-1185">Reference proteome</keyword>
<feature type="non-terminal residue" evidence="2">
    <location>
        <position position="1"/>
    </location>
</feature>
<dbReference type="InterPro" id="IPR050302">
    <property type="entry name" value="Rab_GAP_TBC_domain"/>
</dbReference>
<gene>
    <name evidence="2" type="ORF">CYMTET_18651</name>
</gene>
<organism evidence="2 3">
    <name type="scientific">Cymbomonas tetramitiformis</name>
    <dbReference type="NCBI Taxonomy" id="36881"/>
    <lineage>
        <taxon>Eukaryota</taxon>
        <taxon>Viridiplantae</taxon>
        <taxon>Chlorophyta</taxon>
        <taxon>Pyramimonadophyceae</taxon>
        <taxon>Pyramimonadales</taxon>
        <taxon>Pyramimonadaceae</taxon>
        <taxon>Cymbomonas</taxon>
    </lineage>
</organism>
<protein>
    <recommendedName>
        <fullName evidence="1">Rab-GAP TBC domain-containing protein</fullName>
    </recommendedName>
</protein>
<dbReference type="InterPro" id="IPR035969">
    <property type="entry name" value="Rab-GAP_TBC_sf"/>
</dbReference>
<sequence>GMNFVAGLILMHLEEDSAFCVLVMLMDVCCLRGMYLPDMALLQLRLKLLTRLIQIHAPRLAEHLEAAGADVMIFASPWLLGIFSSEFTVNFSGRVMDMVLHYRSYSVVMRACLALLLESEEELLQKEDFESIFCFLKSEIPLWSRDKLNKVSLQEDERRGVWAGWWMP</sequence>
<dbReference type="InterPro" id="IPR000195">
    <property type="entry name" value="Rab-GAP-TBC_dom"/>
</dbReference>
<dbReference type="EMBL" id="LGRX02008654">
    <property type="protein sequence ID" value="KAK3273079.1"/>
    <property type="molecule type" value="Genomic_DNA"/>
</dbReference>
<proteinExistence type="predicted"/>
<dbReference type="Pfam" id="PF23436">
    <property type="entry name" value="RabGap-TBC_2"/>
    <property type="match status" value="1"/>
</dbReference>
<dbReference type="PROSITE" id="PS50086">
    <property type="entry name" value="TBC_RABGAP"/>
    <property type="match status" value="1"/>
</dbReference>
<comment type="caution">
    <text evidence="2">The sequence shown here is derived from an EMBL/GenBank/DDBJ whole genome shotgun (WGS) entry which is preliminary data.</text>
</comment>
<dbReference type="Proteomes" id="UP001190700">
    <property type="component" value="Unassembled WGS sequence"/>
</dbReference>
<dbReference type="PANTHER" id="PTHR47219">
    <property type="entry name" value="RAB GTPASE-ACTIVATING PROTEIN 1-LIKE"/>
    <property type="match status" value="1"/>
</dbReference>
<dbReference type="Gene3D" id="1.10.8.270">
    <property type="entry name" value="putative rabgap domain of human tbc1 domain family member 14 like domains"/>
    <property type="match status" value="1"/>
</dbReference>